<name>A0AAV0YA48_9HEMI</name>
<accession>A0AAV0YA48</accession>
<dbReference type="Proteomes" id="UP001160148">
    <property type="component" value="Unassembled WGS sequence"/>
</dbReference>
<dbReference type="AlphaFoldDB" id="A0AAV0YA48"/>
<protein>
    <submittedName>
        <fullName evidence="1">Uncharacterized protein</fullName>
    </submittedName>
</protein>
<proteinExistence type="predicted"/>
<dbReference type="EMBL" id="CARXXK010001860">
    <property type="protein sequence ID" value="CAI6377795.1"/>
    <property type="molecule type" value="Genomic_DNA"/>
</dbReference>
<reference evidence="1 2" key="1">
    <citation type="submission" date="2023-01" db="EMBL/GenBank/DDBJ databases">
        <authorList>
            <person name="Whitehead M."/>
        </authorList>
    </citation>
    <scope>NUCLEOTIDE SEQUENCE [LARGE SCALE GENOMIC DNA]</scope>
</reference>
<gene>
    <name evidence="1" type="ORF">MEUPH1_LOCUS31000</name>
</gene>
<keyword evidence="2" id="KW-1185">Reference proteome</keyword>
<organism evidence="1 2">
    <name type="scientific">Macrosiphum euphorbiae</name>
    <name type="common">potato aphid</name>
    <dbReference type="NCBI Taxonomy" id="13131"/>
    <lineage>
        <taxon>Eukaryota</taxon>
        <taxon>Metazoa</taxon>
        <taxon>Ecdysozoa</taxon>
        <taxon>Arthropoda</taxon>
        <taxon>Hexapoda</taxon>
        <taxon>Insecta</taxon>
        <taxon>Pterygota</taxon>
        <taxon>Neoptera</taxon>
        <taxon>Paraneoptera</taxon>
        <taxon>Hemiptera</taxon>
        <taxon>Sternorrhyncha</taxon>
        <taxon>Aphidomorpha</taxon>
        <taxon>Aphidoidea</taxon>
        <taxon>Aphididae</taxon>
        <taxon>Macrosiphini</taxon>
        <taxon>Macrosiphum</taxon>
    </lineage>
</organism>
<sequence>MVKKFTQQEALAIFVEGHFTRKQWEVIQSASKNIYPCYSIIKDAKKECYPDKESTIVTETCSEVELQALLDHTASRLYKYVTEVVNTCSEEEKQNMVLISKWGCDGSQQTQFKRKFQNSNDDANIFQSSLVPIRLVVIIDGEQKKIIWQNPVPSSTRFWRPMRIRFIAESKDVTKDEIRYFENRIKSLTKTEVSTLNGTYK</sequence>
<comment type="caution">
    <text evidence="1">The sequence shown here is derived from an EMBL/GenBank/DDBJ whole genome shotgun (WGS) entry which is preliminary data.</text>
</comment>
<evidence type="ECO:0000313" key="2">
    <source>
        <dbReference type="Proteomes" id="UP001160148"/>
    </source>
</evidence>
<evidence type="ECO:0000313" key="1">
    <source>
        <dbReference type="EMBL" id="CAI6377795.1"/>
    </source>
</evidence>